<feature type="compositionally biased region" description="Polar residues" evidence="1">
    <location>
        <begin position="8"/>
        <end position="23"/>
    </location>
</feature>
<sequence>MKKKQENKIQGSDASHEQVNQAQDSRRSFIRNTALAAAGFYIVPRHVLGRGFTAPSDKLRIAGVGAGGKGESDLWNFYGSGKADIVSICDVDLRQIKKSQDRYPKAKLYRDYREMLDKEHKNIDAVSVSIPDHMHGVVGMAAMQLNKHVYIQKPLTHDIYEARMLTKAAHNYKVVTQMGNQGASGDGVRQLQEWYNAGKIGDVHTITCFTNRPVWPQGIPWSSNKPPVPAELDWNLWLGTAPYKDYVEKLVPFNWRGWWDYGTGALGDMACHIMAPAFAVLDLGYPVSAECSMARPYVENWTPGNYPESGPIASSITLTFKGKNGKPDVKLTWMDGGILPARPEELGPTELLGDGGDGGAIFEGTKGKMMCGTYGKMPTLLPTALTAQADVKKTIPRVPGAETGHYHQWVEAAIAGYGSEQAKNLSSNFDIAGPLTESVLMGNLAIRSYNIAKTEKTKEGKDRTVYPGRGIKLLWDGPSMRITNFEDANQYVKRTYREGWTLGV</sequence>
<dbReference type="RefSeq" id="WP_161816784.1">
    <property type="nucleotide sequence ID" value="NZ_JAACJS010000002.1"/>
</dbReference>
<evidence type="ECO:0000313" key="5">
    <source>
        <dbReference type="Proteomes" id="UP000753802"/>
    </source>
</evidence>
<dbReference type="InterPro" id="IPR043906">
    <property type="entry name" value="Gfo/Idh/MocA_OxRdtase_bact_C"/>
</dbReference>
<feature type="domain" description="Gfo/Idh/MocA-like oxidoreductase N-terminal" evidence="2">
    <location>
        <begin position="60"/>
        <end position="179"/>
    </location>
</feature>
<keyword evidence="5" id="KW-1185">Reference proteome</keyword>
<feature type="domain" description="Gfo/Idh/MocA-like oxidoreductase bacterial type C-terminal" evidence="3">
    <location>
        <begin position="223"/>
        <end position="281"/>
    </location>
</feature>
<dbReference type="PANTHER" id="PTHR43818">
    <property type="entry name" value="BCDNA.GH03377"/>
    <property type="match status" value="1"/>
</dbReference>
<organism evidence="4 5">
    <name type="scientific">Sediminibacterium roseum</name>
    <dbReference type="NCBI Taxonomy" id="1978412"/>
    <lineage>
        <taxon>Bacteria</taxon>
        <taxon>Pseudomonadati</taxon>
        <taxon>Bacteroidota</taxon>
        <taxon>Chitinophagia</taxon>
        <taxon>Chitinophagales</taxon>
        <taxon>Chitinophagaceae</taxon>
        <taxon>Sediminibacterium</taxon>
    </lineage>
</organism>
<comment type="caution">
    <text evidence="4">The sequence shown here is derived from an EMBL/GenBank/DDBJ whole genome shotgun (WGS) entry which is preliminary data.</text>
</comment>
<reference evidence="4 5" key="1">
    <citation type="submission" date="2020-01" db="EMBL/GenBank/DDBJ databases">
        <title>Genome analysis.</title>
        <authorList>
            <person name="Wu S."/>
            <person name="Wang G."/>
        </authorList>
    </citation>
    <scope>NUCLEOTIDE SEQUENCE [LARGE SCALE GENOMIC DNA]</scope>
    <source>
        <strain evidence="4 5">SYL130</strain>
    </source>
</reference>
<dbReference type="InterPro" id="IPR036291">
    <property type="entry name" value="NAD(P)-bd_dom_sf"/>
</dbReference>
<protein>
    <submittedName>
        <fullName evidence="4">Gfo/Idh/MocA family oxidoreductase</fullName>
    </submittedName>
</protein>
<dbReference type="EMBL" id="JAACJS010000002">
    <property type="protein sequence ID" value="NCI48459.1"/>
    <property type="molecule type" value="Genomic_DNA"/>
</dbReference>
<evidence type="ECO:0000259" key="2">
    <source>
        <dbReference type="Pfam" id="PF01408"/>
    </source>
</evidence>
<name>A0ABW9ZNI6_9BACT</name>
<evidence type="ECO:0000256" key="1">
    <source>
        <dbReference type="SAM" id="MobiDB-lite"/>
    </source>
</evidence>
<feature type="region of interest" description="Disordered" evidence="1">
    <location>
        <begin position="1"/>
        <end position="25"/>
    </location>
</feature>
<dbReference type="Gene3D" id="3.40.50.720">
    <property type="entry name" value="NAD(P)-binding Rossmann-like Domain"/>
    <property type="match status" value="1"/>
</dbReference>
<dbReference type="SUPFAM" id="SSF51735">
    <property type="entry name" value="NAD(P)-binding Rossmann-fold domains"/>
    <property type="match status" value="1"/>
</dbReference>
<accession>A0ABW9ZNI6</accession>
<dbReference type="Pfam" id="PF01408">
    <property type="entry name" value="GFO_IDH_MocA"/>
    <property type="match status" value="1"/>
</dbReference>
<dbReference type="Pfam" id="PF19051">
    <property type="entry name" value="GFO_IDH_MocA_C2"/>
    <property type="match status" value="1"/>
</dbReference>
<dbReference type="InterPro" id="IPR050463">
    <property type="entry name" value="Gfo/Idh/MocA_oxidrdct_glycsds"/>
</dbReference>
<gene>
    <name evidence="4" type="ORF">GWC95_00900</name>
</gene>
<evidence type="ECO:0000313" key="4">
    <source>
        <dbReference type="EMBL" id="NCI48459.1"/>
    </source>
</evidence>
<dbReference type="InterPro" id="IPR000683">
    <property type="entry name" value="Gfo/Idh/MocA-like_OxRdtase_N"/>
</dbReference>
<evidence type="ECO:0000259" key="3">
    <source>
        <dbReference type="Pfam" id="PF19051"/>
    </source>
</evidence>
<dbReference type="Gene3D" id="3.30.360.10">
    <property type="entry name" value="Dihydrodipicolinate Reductase, domain 2"/>
    <property type="match status" value="1"/>
</dbReference>
<dbReference type="Proteomes" id="UP000753802">
    <property type="component" value="Unassembled WGS sequence"/>
</dbReference>
<proteinExistence type="predicted"/>
<dbReference type="PANTHER" id="PTHR43818:SF10">
    <property type="entry name" value="NADH-DEPENDENT DEHYDROGENASE-RELATED"/>
    <property type="match status" value="1"/>
</dbReference>
<dbReference type="SUPFAM" id="SSF55347">
    <property type="entry name" value="Glyceraldehyde-3-phosphate dehydrogenase-like, C-terminal domain"/>
    <property type="match status" value="1"/>
</dbReference>